<dbReference type="SUPFAM" id="SSF48264">
    <property type="entry name" value="Cytochrome P450"/>
    <property type="match status" value="1"/>
</dbReference>
<dbReference type="PRINTS" id="PR00463">
    <property type="entry name" value="EP450I"/>
</dbReference>
<dbReference type="GO" id="GO:0016705">
    <property type="term" value="F:oxidoreductase activity, acting on paired donors, with incorporation or reduction of molecular oxygen"/>
    <property type="evidence" value="ECO:0007669"/>
    <property type="project" value="InterPro"/>
</dbReference>
<dbReference type="PRINTS" id="PR00385">
    <property type="entry name" value="P450"/>
</dbReference>
<keyword evidence="10" id="KW-1185">Reference proteome</keyword>
<dbReference type="OrthoDB" id="2789670at2759"/>
<dbReference type="STRING" id="93625.A0A409X6G5"/>
<dbReference type="PANTHER" id="PTHR46300">
    <property type="entry name" value="P450, PUTATIVE (EUROFUNG)-RELATED-RELATED"/>
    <property type="match status" value="1"/>
</dbReference>
<keyword evidence="5" id="KW-0479">Metal-binding</keyword>
<dbReference type="InterPro" id="IPR001128">
    <property type="entry name" value="Cyt_P450"/>
</dbReference>
<dbReference type="PANTHER" id="PTHR46300:SF7">
    <property type="entry name" value="P450, PUTATIVE (EUROFUNG)-RELATED"/>
    <property type="match status" value="1"/>
</dbReference>
<keyword evidence="8" id="KW-0503">Monooxygenase</keyword>
<evidence type="ECO:0000313" key="10">
    <source>
        <dbReference type="Proteomes" id="UP000283269"/>
    </source>
</evidence>
<organism evidence="9 10">
    <name type="scientific">Psilocybe cyanescens</name>
    <dbReference type="NCBI Taxonomy" id="93625"/>
    <lineage>
        <taxon>Eukaryota</taxon>
        <taxon>Fungi</taxon>
        <taxon>Dikarya</taxon>
        <taxon>Basidiomycota</taxon>
        <taxon>Agaricomycotina</taxon>
        <taxon>Agaricomycetes</taxon>
        <taxon>Agaricomycetidae</taxon>
        <taxon>Agaricales</taxon>
        <taxon>Agaricineae</taxon>
        <taxon>Strophariaceae</taxon>
        <taxon>Psilocybe</taxon>
    </lineage>
</organism>
<comment type="caution">
    <text evidence="9">The sequence shown here is derived from an EMBL/GenBank/DDBJ whole genome shotgun (WGS) entry which is preliminary data.</text>
</comment>
<dbReference type="InParanoid" id="A0A409X6G5"/>
<dbReference type="GO" id="GO:0005506">
    <property type="term" value="F:iron ion binding"/>
    <property type="evidence" value="ECO:0007669"/>
    <property type="project" value="InterPro"/>
</dbReference>
<accession>A0A409X6G5</accession>
<dbReference type="Gene3D" id="1.10.630.10">
    <property type="entry name" value="Cytochrome P450"/>
    <property type="match status" value="1"/>
</dbReference>
<evidence type="ECO:0008006" key="11">
    <source>
        <dbReference type="Google" id="ProtNLM"/>
    </source>
</evidence>
<dbReference type="AlphaFoldDB" id="A0A409X6G5"/>
<dbReference type="GO" id="GO:0004497">
    <property type="term" value="F:monooxygenase activity"/>
    <property type="evidence" value="ECO:0007669"/>
    <property type="project" value="UniProtKB-KW"/>
</dbReference>
<evidence type="ECO:0000256" key="6">
    <source>
        <dbReference type="ARBA" id="ARBA00023002"/>
    </source>
</evidence>
<dbReference type="Pfam" id="PF00067">
    <property type="entry name" value="p450"/>
    <property type="match status" value="1"/>
</dbReference>
<dbReference type="CDD" id="cd11065">
    <property type="entry name" value="CYP64-like"/>
    <property type="match status" value="1"/>
</dbReference>
<keyword evidence="6" id="KW-0560">Oxidoreductase</keyword>
<evidence type="ECO:0000256" key="7">
    <source>
        <dbReference type="ARBA" id="ARBA00023004"/>
    </source>
</evidence>
<protein>
    <recommendedName>
        <fullName evidence="11">Cytochrome P450</fullName>
    </recommendedName>
</protein>
<reference evidence="9 10" key="1">
    <citation type="journal article" date="2018" name="Evol. Lett.">
        <title>Horizontal gene cluster transfer increased hallucinogenic mushroom diversity.</title>
        <authorList>
            <person name="Reynolds H.T."/>
            <person name="Vijayakumar V."/>
            <person name="Gluck-Thaler E."/>
            <person name="Korotkin H.B."/>
            <person name="Matheny P.B."/>
            <person name="Slot J.C."/>
        </authorList>
    </citation>
    <scope>NUCLEOTIDE SEQUENCE [LARGE SCALE GENOMIC DNA]</scope>
    <source>
        <strain evidence="9 10">2631</strain>
    </source>
</reference>
<evidence type="ECO:0000256" key="1">
    <source>
        <dbReference type="ARBA" id="ARBA00001971"/>
    </source>
</evidence>
<keyword evidence="7" id="KW-0408">Iron</keyword>
<comment type="cofactor">
    <cofactor evidence="1">
        <name>heme</name>
        <dbReference type="ChEBI" id="CHEBI:30413"/>
    </cofactor>
</comment>
<evidence type="ECO:0000313" key="9">
    <source>
        <dbReference type="EMBL" id="PPQ86330.1"/>
    </source>
</evidence>
<comment type="pathway">
    <text evidence="2">Secondary metabolite biosynthesis.</text>
</comment>
<dbReference type="EMBL" id="NHYD01002515">
    <property type="protein sequence ID" value="PPQ86330.1"/>
    <property type="molecule type" value="Genomic_DNA"/>
</dbReference>
<dbReference type="InterPro" id="IPR036396">
    <property type="entry name" value="Cyt_P450_sf"/>
</dbReference>
<evidence type="ECO:0000256" key="4">
    <source>
        <dbReference type="ARBA" id="ARBA00022617"/>
    </source>
</evidence>
<evidence type="ECO:0000256" key="5">
    <source>
        <dbReference type="ARBA" id="ARBA00022723"/>
    </source>
</evidence>
<gene>
    <name evidence="9" type="ORF">CVT25_005631</name>
</gene>
<sequence>MVVLNTLDLARQLLEKRSTVYSDRPYNAMIDLMEWDFAVGFKPYGPEWRHHRRLFQQAFRTGATTLGYRAIQTDKVNDFLHALLEDPDEFRYHCKALSAAVIMRVIYGYDSAPKEDYFVDLSEAAMVKMCDSWIAPGAMVVNTLPILRHLPSWFPGATFKKYAIEGQELTRKFRDDPFAFVTKSIAAGTAKHSAVSDMIANDEDQETIKEVAAAGYGAGADTTMAALAWFFYAMILHSEVQKKAQEELDRVVGNGRLPTYEDRDSLPYIDAVVKEVLRWRPIGPLGLPHATSFDDIYDGYFIPKGTIVMANIWAIANDKNIYEKPEIFNPDRYFDNDGKLSVEGIHPEVWSFGFGRRCVKFGIGIILFLLFYYTMSSICPGRQLALDTVSQLNLSIATVLSTFDILKKKDANGNVIPVDEDIEVADGVVSHAADFACAVTPRSNAARQVITEAGGSS</sequence>
<evidence type="ECO:0000256" key="3">
    <source>
        <dbReference type="ARBA" id="ARBA00010617"/>
    </source>
</evidence>
<evidence type="ECO:0000256" key="2">
    <source>
        <dbReference type="ARBA" id="ARBA00005179"/>
    </source>
</evidence>
<proteinExistence type="inferred from homology"/>
<evidence type="ECO:0000256" key="8">
    <source>
        <dbReference type="ARBA" id="ARBA00023033"/>
    </source>
</evidence>
<dbReference type="InterPro" id="IPR050364">
    <property type="entry name" value="Cytochrome_P450_fung"/>
</dbReference>
<dbReference type="Proteomes" id="UP000283269">
    <property type="component" value="Unassembled WGS sequence"/>
</dbReference>
<comment type="similarity">
    <text evidence="3">Belongs to the cytochrome P450 family.</text>
</comment>
<name>A0A409X6G5_PSICY</name>
<dbReference type="InterPro" id="IPR002401">
    <property type="entry name" value="Cyt_P450_E_grp-I"/>
</dbReference>
<keyword evidence="4" id="KW-0349">Heme</keyword>
<dbReference type="GO" id="GO:0020037">
    <property type="term" value="F:heme binding"/>
    <property type="evidence" value="ECO:0007669"/>
    <property type="project" value="InterPro"/>
</dbReference>